<reference evidence="1 2" key="1">
    <citation type="submission" date="2023-07" db="EMBL/GenBank/DDBJ databases">
        <title>The novel representative of Negativicutes class, Anaeroselena agilis gen. nov. sp. nov.</title>
        <authorList>
            <person name="Prokofeva M.I."/>
            <person name="Elcheninov A.G."/>
            <person name="Klyukina A."/>
            <person name="Kublanov I.V."/>
            <person name="Frolov E.N."/>
            <person name="Podosokorskaya O.A."/>
        </authorList>
    </citation>
    <scope>NUCLEOTIDE SEQUENCE [LARGE SCALE GENOMIC DNA]</scope>
    <source>
        <strain evidence="1 2">4137-cl</strain>
    </source>
</reference>
<proteinExistence type="predicted"/>
<dbReference type="InterPro" id="IPR010181">
    <property type="entry name" value="CGCAxxGCC_motif"/>
</dbReference>
<dbReference type="Pfam" id="PF09719">
    <property type="entry name" value="C_GCAxxG_C_C"/>
    <property type="match status" value="1"/>
</dbReference>
<dbReference type="EMBL" id="JAUOZS010000002">
    <property type="protein sequence ID" value="MDT8904007.1"/>
    <property type="molecule type" value="Genomic_DNA"/>
</dbReference>
<protein>
    <submittedName>
        <fullName evidence="1">C-GCAxxG-C-C family protein</fullName>
    </submittedName>
</protein>
<organism evidence="1 2">
    <name type="scientific">Anaeroselena agilis</name>
    <dbReference type="NCBI Taxonomy" id="3063788"/>
    <lineage>
        <taxon>Bacteria</taxon>
        <taxon>Bacillati</taxon>
        <taxon>Bacillota</taxon>
        <taxon>Negativicutes</taxon>
        <taxon>Acetonemataceae</taxon>
        <taxon>Anaeroselena</taxon>
    </lineage>
</organism>
<name>A0ABU3P5M0_9FIRM</name>
<comment type="caution">
    <text evidence="1">The sequence shown here is derived from an EMBL/GenBank/DDBJ whole genome shotgun (WGS) entry which is preliminary data.</text>
</comment>
<evidence type="ECO:0000313" key="2">
    <source>
        <dbReference type="Proteomes" id="UP001254848"/>
    </source>
</evidence>
<keyword evidence="2" id="KW-1185">Reference proteome</keyword>
<sequence>MDLKQWVAGEVHRCYWEDNVNCARTVLAILAELGGQTLHPQVVAAATGMHGAGGFRAQCGLVEGALMYIGIAGAERGLNDEEVGDRCREFAEEFTAAFGSLLCRELRPEGFADDLPTHLCEPRSVDAAMFAVEFMRAKGLIRG</sequence>
<dbReference type="Proteomes" id="UP001254848">
    <property type="component" value="Unassembled WGS sequence"/>
</dbReference>
<dbReference type="RefSeq" id="WP_413782568.1">
    <property type="nucleotide sequence ID" value="NZ_JAUOZS010000002.1"/>
</dbReference>
<accession>A0ABU3P5M0</accession>
<evidence type="ECO:0000313" key="1">
    <source>
        <dbReference type="EMBL" id="MDT8904007.1"/>
    </source>
</evidence>
<gene>
    <name evidence="1" type="ORF">Q4T40_22465</name>
</gene>